<proteinExistence type="predicted"/>
<name>M3XYP9_MUSPF</name>
<dbReference type="HOGENOM" id="CLU_2066797_0_0_1"/>
<evidence type="ECO:0000256" key="1">
    <source>
        <dbReference type="SAM" id="MobiDB-lite"/>
    </source>
</evidence>
<accession>M3XYP9</accession>
<protein>
    <submittedName>
        <fullName evidence="2">Uncharacterized protein</fullName>
    </submittedName>
</protein>
<dbReference type="Ensembl" id="ENSMPUT00000004275.1">
    <property type="protein sequence ID" value="ENSMPUP00000004200.1"/>
    <property type="gene ID" value="ENSMPUG00000004234.1"/>
</dbReference>
<dbReference type="EMBL" id="AEYP01028805">
    <property type="status" value="NOT_ANNOTATED_CDS"/>
    <property type="molecule type" value="Genomic_DNA"/>
</dbReference>
<dbReference type="InParanoid" id="M3XYP9"/>
<organism evidence="2">
    <name type="scientific">Mustela putorius furo</name>
    <name type="common">European domestic ferret</name>
    <name type="synonym">Mustela furo</name>
    <dbReference type="NCBI Taxonomy" id="9669"/>
    <lineage>
        <taxon>Eukaryota</taxon>
        <taxon>Metazoa</taxon>
        <taxon>Chordata</taxon>
        <taxon>Craniata</taxon>
        <taxon>Vertebrata</taxon>
        <taxon>Euteleostomi</taxon>
        <taxon>Mammalia</taxon>
        <taxon>Eutheria</taxon>
        <taxon>Laurasiatheria</taxon>
        <taxon>Carnivora</taxon>
        <taxon>Caniformia</taxon>
        <taxon>Musteloidea</taxon>
        <taxon>Mustelidae</taxon>
        <taxon>Mustelinae</taxon>
        <taxon>Mustela</taxon>
    </lineage>
</organism>
<dbReference type="AlphaFoldDB" id="M3XYP9"/>
<feature type="compositionally biased region" description="Basic and acidic residues" evidence="1">
    <location>
        <begin position="95"/>
        <end position="119"/>
    </location>
</feature>
<sequence>ILSSISLVWSCSRAFRIYTGEKTCFNLSSSFSQDAHPLLLEHEILEKQIEVSCCTNASGSTKRWARSGTPRITLRKWQTRRTWGKSPASIKAKPKKIEMQENTRPTKETIEQEKQSDIS</sequence>
<feature type="region of interest" description="Disordered" evidence="1">
    <location>
        <begin position="82"/>
        <end position="119"/>
    </location>
</feature>
<evidence type="ECO:0000313" key="2">
    <source>
        <dbReference type="Ensembl" id="ENSMPUP00000004200.1"/>
    </source>
</evidence>
<reference evidence="2" key="1">
    <citation type="submission" date="2024-06" db="UniProtKB">
        <authorList>
            <consortium name="Ensembl"/>
        </authorList>
    </citation>
    <scope>IDENTIFICATION</scope>
</reference>